<dbReference type="InterPro" id="IPR036390">
    <property type="entry name" value="WH_DNA-bd_sf"/>
</dbReference>
<dbReference type="Proteomes" id="UP000518206">
    <property type="component" value="Unassembled WGS sequence"/>
</dbReference>
<keyword evidence="3" id="KW-0804">Transcription</keyword>
<keyword evidence="1" id="KW-0805">Transcription regulation</keyword>
<dbReference type="InterPro" id="IPR036388">
    <property type="entry name" value="WH-like_DNA-bd_sf"/>
</dbReference>
<dbReference type="AlphaFoldDB" id="A0A7W4UFW8"/>
<dbReference type="CDD" id="cd00090">
    <property type="entry name" value="HTH_ARSR"/>
    <property type="match status" value="1"/>
</dbReference>
<dbReference type="Gene3D" id="1.10.10.10">
    <property type="entry name" value="Winged helix-like DNA-binding domain superfamily/Winged helix DNA-binding domain"/>
    <property type="match status" value="1"/>
</dbReference>
<evidence type="ECO:0000313" key="6">
    <source>
        <dbReference type="EMBL" id="MBB2923443.1"/>
    </source>
</evidence>
<dbReference type="InterPro" id="IPR011991">
    <property type="entry name" value="ArsR-like_HTH"/>
</dbReference>
<protein>
    <submittedName>
        <fullName evidence="6">DNA-binding MarR family transcriptional regulator</fullName>
    </submittedName>
</protein>
<organism evidence="6 7">
    <name type="scientific">Cellulomonas cellasea</name>
    <dbReference type="NCBI Taxonomy" id="43670"/>
    <lineage>
        <taxon>Bacteria</taxon>
        <taxon>Bacillati</taxon>
        <taxon>Actinomycetota</taxon>
        <taxon>Actinomycetes</taxon>
        <taxon>Micrococcales</taxon>
        <taxon>Cellulomonadaceae</taxon>
        <taxon>Cellulomonas</taxon>
    </lineage>
</organism>
<keyword evidence="2 6" id="KW-0238">DNA-binding</keyword>
<dbReference type="PROSITE" id="PS50995">
    <property type="entry name" value="HTH_MARR_2"/>
    <property type="match status" value="1"/>
</dbReference>
<evidence type="ECO:0000259" key="5">
    <source>
        <dbReference type="PROSITE" id="PS50995"/>
    </source>
</evidence>
<dbReference type="PANTHER" id="PTHR33164">
    <property type="entry name" value="TRANSCRIPTIONAL REGULATOR, MARR FAMILY"/>
    <property type="match status" value="1"/>
</dbReference>
<evidence type="ECO:0000256" key="1">
    <source>
        <dbReference type="ARBA" id="ARBA00023015"/>
    </source>
</evidence>
<feature type="domain" description="HTH marR-type" evidence="5">
    <location>
        <begin position="19"/>
        <end position="151"/>
    </location>
</feature>
<evidence type="ECO:0000256" key="2">
    <source>
        <dbReference type="ARBA" id="ARBA00023125"/>
    </source>
</evidence>
<dbReference type="PROSITE" id="PS01117">
    <property type="entry name" value="HTH_MARR_1"/>
    <property type="match status" value="1"/>
</dbReference>
<reference evidence="6 7" key="2">
    <citation type="submission" date="2020-08" db="EMBL/GenBank/DDBJ databases">
        <authorList>
            <person name="Partida-Martinez L."/>
            <person name="Huntemann M."/>
            <person name="Clum A."/>
            <person name="Wang J."/>
            <person name="Palaniappan K."/>
            <person name="Ritter S."/>
            <person name="Chen I.-M."/>
            <person name="Stamatis D."/>
            <person name="Reddy T."/>
            <person name="O'Malley R."/>
            <person name="Daum C."/>
            <person name="Shapiro N."/>
            <person name="Ivanova N."/>
            <person name="Kyrpides N."/>
            <person name="Woyke T."/>
        </authorList>
    </citation>
    <scope>NUCLEOTIDE SEQUENCE [LARGE SCALE GENOMIC DNA]</scope>
    <source>
        <strain evidence="6 7">RAS26</strain>
    </source>
</reference>
<sequence length="160" mass="16998">MSTSPARGSTPPPLGPGPDAEMTWLLHRAAQRMRAATGAAAEQHGRSLRDHIVLSALDKSPGLTQIELGRALGMDKTTLTSELDRLESAGLVERRVDPRDRRARVLAMTAAGDEVRRAVAADAERAESTALAAFSDAEVAALRRMLFVLVGTSEDPGTCV</sequence>
<name>A0A7W4UFW8_9CELL</name>
<evidence type="ECO:0000313" key="7">
    <source>
        <dbReference type="Proteomes" id="UP000518206"/>
    </source>
</evidence>
<gene>
    <name evidence="6" type="ORF">FHR80_002368</name>
</gene>
<dbReference type="SUPFAM" id="SSF46785">
    <property type="entry name" value="Winged helix' DNA-binding domain"/>
    <property type="match status" value="1"/>
</dbReference>
<dbReference type="InterPro" id="IPR039422">
    <property type="entry name" value="MarR/SlyA-like"/>
</dbReference>
<dbReference type="RefSeq" id="WP_311702015.1">
    <property type="nucleotide sequence ID" value="NZ_JACHVX010000003.1"/>
</dbReference>
<dbReference type="PRINTS" id="PR00598">
    <property type="entry name" value="HTHMARR"/>
</dbReference>
<reference evidence="6 7" key="1">
    <citation type="submission" date="2020-08" db="EMBL/GenBank/DDBJ databases">
        <title>The Agave Microbiome: Exploring the role of microbial communities in plant adaptations to desert environments.</title>
        <authorList>
            <person name="Partida-Martinez L.P."/>
        </authorList>
    </citation>
    <scope>NUCLEOTIDE SEQUENCE [LARGE SCALE GENOMIC DNA]</scope>
    <source>
        <strain evidence="6 7">RAS26</strain>
    </source>
</reference>
<dbReference type="InterPro" id="IPR023187">
    <property type="entry name" value="Tscrpt_reg_MarR-type_CS"/>
</dbReference>
<comment type="caution">
    <text evidence="6">The sequence shown here is derived from an EMBL/GenBank/DDBJ whole genome shotgun (WGS) entry which is preliminary data.</text>
</comment>
<dbReference type="GO" id="GO:0006950">
    <property type="term" value="P:response to stress"/>
    <property type="evidence" value="ECO:0007669"/>
    <property type="project" value="TreeGrafter"/>
</dbReference>
<proteinExistence type="predicted"/>
<accession>A0A7W4UFW8</accession>
<evidence type="ECO:0000256" key="4">
    <source>
        <dbReference type="SAM" id="MobiDB-lite"/>
    </source>
</evidence>
<dbReference type="PANTHER" id="PTHR33164:SF43">
    <property type="entry name" value="HTH-TYPE TRANSCRIPTIONAL REPRESSOR YETL"/>
    <property type="match status" value="1"/>
</dbReference>
<dbReference type="Pfam" id="PF12802">
    <property type="entry name" value="MarR_2"/>
    <property type="match status" value="1"/>
</dbReference>
<feature type="region of interest" description="Disordered" evidence="4">
    <location>
        <begin position="1"/>
        <end position="20"/>
    </location>
</feature>
<dbReference type="GO" id="GO:0003677">
    <property type="term" value="F:DNA binding"/>
    <property type="evidence" value="ECO:0007669"/>
    <property type="project" value="UniProtKB-KW"/>
</dbReference>
<dbReference type="SMART" id="SM00347">
    <property type="entry name" value="HTH_MARR"/>
    <property type="match status" value="1"/>
</dbReference>
<dbReference type="GO" id="GO:0003700">
    <property type="term" value="F:DNA-binding transcription factor activity"/>
    <property type="evidence" value="ECO:0007669"/>
    <property type="project" value="InterPro"/>
</dbReference>
<dbReference type="InterPro" id="IPR000835">
    <property type="entry name" value="HTH_MarR-typ"/>
</dbReference>
<evidence type="ECO:0000256" key="3">
    <source>
        <dbReference type="ARBA" id="ARBA00023163"/>
    </source>
</evidence>
<dbReference type="EMBL" id="JACHVX010000003">
    <property type="protein sequence ID" value="MBB2923443.1"/>
    <property type="molecule type" value="Genomic_DNA"/>
</dbReference>